<gene>
    <name evidence="4" type="ORF">DAEQUDRAFT_736357</name>
</gene>
<dbReference type="PROSITE" id="PS50088">
    <property type="entry name" value="ANK_REPEAT"/>
    <property type="match status" value="1"/>
</dbReference>
<dbReference type="PROSITE" id="PS50297">
    <property type="entry name" value="ANK_REP_REGION"/>
    <property type="match status" value="1"/>
</dbReference>
<dbReference type="Pfam" id="PF13637">
    <property type="entry name" value="Ank_4"/>
    <property type="match status" value="1"/>
</dbReference>
<dbReference type="Proteomes" id="UP000076727">
    <property type="component" value="Unassembled WGS sequence"/>
</dbReference>
<feature type="domain" description="RING-type" evidence="3">
    <location>
        <begin position="16"/>
        <end position="76"/>
    </location>
</feature>
<dbReference type="InterPro" id="IPR001841">
    <property type="entry name" value="Znf_RING"/>
</dbReference>
<dbReference type="InterPro" id="IPR036770">
    <property type="entry name" value="Ankyrin_rpt-contain_sf"/>
</dbReference>
<dbReference type="SUPFAM" id="SSF48403">
    <property type="entry name" value="Ankyrin repeat"/>
    <property type="match status" value="1"/>
</dbReference>
<dbReference type="SMART" id="SM00248">
    <property type="entry name" value="ANK"/>
    <property type="match status" value="1"/>
</dbReference>
<evidence type="ECO:0000259" key="3">
    <source>
        <dbReference type="PROSITE" id="PS50089"/>
    </source>
</evidence>
<keyword evidence="1" id="KW-0040">ANK repeat</keyword>
<evidence type="ECO:0000256" key="1">
    <source>
        <dbReference type="PROSITE-ProRule" id="PRU00023"/>
    </source>
</evidence>
<keyword evidence="5" id="KW-1185">Reference proteome</keyword>
<dbReference type="InterPro" id="IPR013083">
    <property type="entry name" value="Znf_RING/FYVE/PHD"/>
</dbReference>
<name>A0A165SMM7_9APHY</name>
<keyword evidence="2" id="KW-0479">Metal-binding</keyword>
<dbReference type="EMBL" id="KV429042">
    <property type="protein sequence ID" value="KZT72222.1"/>
    <property type="molecule type" value="Genomic_DNA"/>
</dbReference>
<dbReference type="OrthoDB" id="46529at2759"/>
<keyword evidence="2" id="KW-0862">Zinc</keyword>
<organism evidence="4 5">
    <name type="scientific">Daedalea quercina L-15889</name>
    <dbReference type="NCBI Taxonomy" id="1314783"/>
    <lineage>
        <taxon>Eukaryota</taxon>
        <taxon>Fungi</taxon>
        <taxon>Dikarya</taxon>
        <taxon>Basidiomycota</taxon>
        <taxon>Agaricomycotina</taxon>
        <taxon>Agaricomycetes</taxon>
        <taxon>Polyporales</taxon>
        <taxon>Fomitopsis</taxon>
    </lineage>
</organism>
<sequence>MPLPTPAAPTYSPEDCAICRESLHIAPSDEGGSSYLIDDVELYCNNGRPNNHHFHWECITDYVKSGGDRAKCPLCRGNTLDFRGRMIVGVTNEGGVQGGIDLGDIVDEEILEESQPESWRLEQAFLRLMAQSDYAEAEELLRDRGVNVNCTYPSGGQTALHMAAMNDDVEGVELLLRYGADKTQLDESGWDAFKAARECHGKRSYYVVRSRHPLIAHIESTFSNCAQKIHKLQTVTKINHSDYQLRKPVLSDDPCHKAL</sequence>
<dbReference type="Gene3D" id="1.25.40.20">
    <property type="entry name" value="Ankyrin repeat-containing domain"/>
    <property type="match status" value="1"/>
</dbReference>
<evidence type="ECO:0000313" key="4">
    <source>
        <dbReference type="EMBL" id="KZT72222.1"/>
    </source>
</evidence>
<feature type="repeat" description="ANK" evidence="1">
    <location>
        <begin position="155"/>
        <end position="187"/>
    </location>
</feature>
<dbReference type="STRING" id="1314783.A0A165SMM7"/>
<evidence type="ECO:0000313" key="5">
    <source>
        <dbReference type="Proteomes" id="UP000076727"/>
    </source>
</evidence>
<dbReference type="PROSITE" id="PS50089">
    <property type="entry name" value="ZF_RING_2"/>
    <property type="match status" value="1"/>
</dbReference>
<reference evidence="4 5" key="1">
    <citation type="journal article" date="2016" name="Mol. Biol. Evol.">
        <title>Comparative Genomics of Early-Diverging Mushroom-Forming Fungi Provides Insights into the Origins of Lignocellulose Decay Capabilities.</title>
        <authorList>
            <person name="Nagy L.G."/>
            <person name="Riley R."/>
            <person name="Tritt A."/>
            <person name="Adam C."/>
            <person name="Daum C."/>
            <person name="Floudas D."/>
            <person name="Sun H."/>
            <person name="Yadav J.S."/>
            <person name="Pangilinan J."/>
            <person name="Larsson K.H."/>
            <person name="Matsuura K."/>
            <person name="Barry K."/>
            <person name="Labutti K."/>
            <person name="Kuo R."/>
            <person name="Ohm R.A."/>
            <person name="Bhattacharya S.S."/>
            <person name="Shirouzu T."/>
            <person name="Yoshinaga Y."/>
            <person name="Martin F.M."/>
            <person name="Grigoriev I.V."/>
            <person name="Hibbett D.S."/>
        </authorList>
    </citation>
    <scope>NUCLEOTIDE SEQUENCE [LARGE SCALE GENOMIC DNA]</scope>
    <source>
        <strain evidence="4 5">L-15889</strain>
    </source>
</reference>
<keyword evidence="2" id="KW-0863">Zinc-finger</keyword>
<protein>
    <recommendedName>
        <fullName evidence="3">RING-type domain-containing protein</fullName>
    </recommendedName>
</protein>
<dbReference type="GO" id="GO:0008270">
    <property type="term" value="F:zinc ion binding"/>
    <property type="evidence" value="ECO:0007669"/>
    <property type="project" value="UniProtKB-KW"/>
</dbReference>
<dbReference type="Gene3D" id="3.30.40.10">
    <property type="entry name" value="Zinc/RING finger domain, C3HC4 (zinc finger)"/>
    <property type="match status" value="1"/>
</dbReference>
<dbReference type="InterPro" id="IPR002110">
    <property type="entry name" value="Ankyrin_rpt"/>
</dbReference>
<evidence type="ECO:0000256" key="2">
    <source>
        <dbReference type="PROSITE-ProRule" id="PRU00175"/>
    </source>
</evidence>
<dbReference type="CDD" id="cd16448">
    <property type="entry name" value="RING-H2"/>
    <property type="match status" value="1"/>
</dbReference>
<accession>A0A165SMM7</accession>
<proteinExistence type="predicted"/>
<dbReference type="SUPFAM" id="SSF57850">
    <property type="entry name" value="RING/U-box"/>
    <property type="match status" value="1"/>
</dbReference>
<dbReference type="AlphaFoldDB" id="A0A165SMM7"/>